<accession>A0A5J9W5X2</accession>
<keyword evidence="2" id="KW-1185">Reference proteome</keyword>
<dbReference type="AlphaFoldDB" id="A0A5J9W5X2"/>
<proteinExistence type="predicted"/>
<comment type="caution">
    <text evidence="1">The sequence shown here is derived from an EMBL/GenBank/DDBJ whole genome shotgun (WGS) entry which is preliminary data.</text>
</comment>
<dbReference type="EMBL" id="RWGY01000005">
    <property type="protein sequence ID" value="TVU43568.1"/>
    <property type="molecule type" value="Genomic_DNA"/>
</dbReference>
<organism evidence="1 2">
    <name type="scientific">Eragrostis curvula</name>
    <name type="common">weeping love grass</name>
    <dbReference type="NCBI Taxonomy" id="38414"/>
    <lineage>
        <taxon>Eukaryota</taxon>
        <taxon>Viridiplantae</taxon>
        <taxon>Streptophyta</taxon>
        <taxon>Embryophyta</taxon>
        <taxon>Tracheophyta</taxon>
        <taxon>Spermatophyta</taxon>
        <taxon>Magnoliopsida</taxon>
        <taxon>Liliopsida</taxon>
        <taxon>Poales</taxon>
        <taxon>Poaceae</taxon>
        <taxon>PACMAD clade</taxon>
        <taxon>Chloridoideae</taxon>
        <taxon>Eragrostideae</taxon>
        <taxon>Eragrostidinae</taxon>
        <taxon>Eragrostis</taxon>
    </lineage>
</organism>
<protein>
    <submittedName>
        <fullName evidence="1">Uncharacterized protein</fullName>
    </submittedName>
</protein>
<name>A0A5J9W5X2_9POAL</name>
<evidence type="ECO:0000313" key="1">
    <source>
        <dbReference type="EMBL" id="TVU43568.1"/>
    </source>
</evidence>
<evidence type="ECO:0000313" key="2">
    <source>
        <dbReference type="Proteomes" id="UP000324897"/>
    </source>
</evidence>
<sequence length="95" mass="11292">MAIEERFIVVAWKPREKMARHQARQAKTVKERAVPVLQDRKGRGDRPKRASLRERIRGSREGVRGRLWERHDAQETRAAMRKFHVVRNSVRGRKL</sequence>
<dbReference type="Proteomes" id="UP000324897">
    <property type="component" value="Unassembled WGS sequence"/>
</dbReference>
<reference evidence="1 2" key="1">
    <citation type="journal article" date="2019" name="Sci. Rep.">
        <title>A high-quality genome of Eragrostis curvula grass provides insights into Poaceae evolution and supports new strategies to enhance forage quality.</title>
        <authorList>
            <person name="Carballo J."/>
            <person name="Santos B.A.C.M."/>
            <person name="Zappacosta D."/>
            <person name="Garbus I."/>
            <person name="Selva J.P."/>
            <person name="Gallo C.A."/>
            <person name="Diaz A."/>
            <person name="Albertini E."/>
            <person name="Caccamo M."/>
            <person name="Echenique V."/>
        </authorList>
    </citation>
    <scope>NUCLEOTIDE SEQUENCE [LARGE SCALE GENOMIC DNA]</scope>
    <source>
        <strain evidence="2">cv. Victoria</strain>
        <tissue evidence="1">Leaf</tissue>
    </source>
</reference>
<gene>
    <name evidence="1" type="ORF">EJB05_10048</name>
</gene>
<dbReference type="Gramene" id="TVU43568">
    <property type="protein sequence ID" value="TVU43568"/>
    <property type="gene ID" value="EJB05_10048"/>
</dbReference>